<sequence>MAQNPANVEENVTRESSFSPDSPKDGLQSGSTPANATDSLTIGQVNSTPSSSDFQSSTVEAQENVSEVPAYVDSSDEDYDPEASIDSKTADAAKTPSADTHSVIENPHSNASAVSIDSTHSATSTNSAKLLKKDSDIDHQDSASDSEPQLETTRPSESDVGPSEEQEDEEDEDYDPEVTVPSSLNSANQKDEPVKETPQLDCSAADALKEAYEAVMQSDLVKLEAFAKLSPEEQMAAIQALLQTKNVALPTLNDQNSSAVPINPITGKARPDLTQPMTSDEQAAWNKFLEEEAENSNWETLDKFPPGLRLFIGNLFNNPRLKEELFRVLNQYGDVVQITIKLGYGFAQFKSAEQSQSCVEGEKDIPFQGRVLRFNTSYGHKNPHGQNAQMGQMRGRERFDEGGNDQKRFRGDNNDLQIFVTDGSDEAFGKAFRNSLRNAGLTYSVKSLSSDETSEEMVEAAYLGSVGACVVKGSAIDLQVFQETADGGVKFDEYLGVTPTNVCELVDKAKQQKPPKKSYQNSENYSQRPYQNDRQHGNWRPNSYNNYNGRGNYRNNNRNYHGNQYGPRGHDGPNNMNNNWQPRGNWRQGNQGPNNQYYNNSNNGGSYNNPSNNYSGYQGNNSGHGNNSNFNGGYQGNNQYQGSSWNNQMGAPPPQNFNTQPPAPQFQQPYNGVPGNAMPPAGYQNPPIGMPVPPSQNAGFAGYPPAPNPMGQPMYNPASSAPLQPPVPETGSALMDMLAKLGRK</sequence>
<feature type="compositionally biased region" description="Polar residues" evidence="3">
    <location>
        <begin position="107"/>
        <end position="128"/>
    </location>
</feature>
<evidence type="ECO:0000313" key="5">
    <source>
        <dbReference type="EMBL" id="WPK26864.1"/>
    </source>
</evidence>
<dbReference type="GeneID" id="88175289"/>
<feature type="compositionally biased region" description="Polar residues" evidence="3">
    <location>
        <begin position="28"/>
        <end position="46"/>
    </location>
</feature>
<feature type="region of interest" description="Disordered" evidence="3">
    <location>
        <begin position="711"/>
        <end position="731"/>
    </location>
</feature>
<keyword evidence="6" id="KW-1185">Reference proteome</keyword>
<keyword evidence="1 2" id="KW-0694">RNA-binding</keyword>
<dbReference type="Pfam" id="PF00076">
    <property type="entry name" value="RRM_1"/>
    <property type="match status" value="1"/>
</dbReference>
<feature type="compositionally biased region" description="Low complexity" evidence="3">
    <location>
        <begin position="47"/>
        <end position="57"/>
    </location>
</feature>
<dbReference type="GO" id="GO:0003723">
    <property type="term" value="F:RNA binding"/>
    <property type="evidence" value="ECO:0007669"/>
    <property type="project" value="UniProtKB-UniRule"/>
</dbReference>
<dbReference type="Gene3D" id="3.30.70.330">
    <property type="match status" value="1"/>
</dbReference>
<dbReference type="SUPFAM" id="SSF54928">
    <property type="entry name" value="RNA-binding domain, RBD"/>
    <property type="match status" value="1"/>
</dbReference>
<feature type="region of interest" description="Disordered" evidence="3">
    <location>
        <begin position="1"/>
        <end position="198"/>
    </location>
</feature>
<accession>A0AAX4HE95</accession>
<evidence type="ECO:0000256" key="2">
    <source>
        <dbReference type="PROSITE-ProRule" id="PRU00176"/>
    </source>
</evidence>
<dbReference type="AlphaFoldDB" id="A0AAX4HE95"/>
<feature type="compositionally biased region" description="Low complexity" evidence="3">
    <location>
        <begin position="588"/>
        <end position="644"/>
    </location>
</feature>
<dbReference type="InterPro" id="IPR035979">
    <property type="entry name" value="RBD_domain_sf"/>
</dbReference>
<reference evidence="5 6" key="1">
    <citation type="submission" date="2023-10" db="EMBL/GenBank/DDBJ databases">
        <title>Draft Genome Sequence of Candida saopaulonensis from a very Premature Infant with Sepsis.</title>
        <authorList>
            <person name="Ning Y."/>
            <person name="Dai R."/>
            <person name="Xiao M."/>
            <person name="Xu Y."/>
            <person name="Yan Q."/>
            <person name="Zhang L."/>
        </authorList>
    </citation>
    <scope>NUCLEOTIDE SEQUENCE [LARGE SCALE GENOMIC DNA]</scope>
    <source>
        <strain evidence="5 6">19XY460</strain>
    </source>
</reference>
<dbReference type="KEGG" id="asau:88175289"/>
<protein>
    <recommendedName>
        <fullName evidence="4">RRM domain-containing protein</fullName>
    </recommendedName>
</protein>
<feature type="compositionally biased region" description="Low complexity" evidence="3">
    <location>
        <begin position="540"/>
        <end position="566"/>
    </location>
</feature>
<dbReference type="PANTHER" id="PTHR13968:SF26">
    <property type="entry name" value="RRM DOMAIN-CONTAINING PROTEIN"/>
    <property type="match status" value="1"/>
</dbReference>
<dbReference type="SMART" id="SM00360">
    <property type="entry name" value="RRM"/>
    <property type="match status" value="1"/>
</dbReference>
<evidence type="ECO:0000313" key="6">
    <source>
        <dbReference type="Proteomes" id="UP001338582"/>
    </source>
</evidence>
<name>A0AAX4HE95_9ASCO</name>
<feature type="compositionally biased region" description="Polar residues" evidence="3">
    <location>
        <begin position="143"/>
        <end position="155"/>
    </location>
</feature>
<dbReference type="InterPro" id="IPR012677">
    <property type="entry name" value="Nucleotide-bd_a/b_plait_sf"/>
</dbReference>
<feature type="region of interest" description="Disordered" evidence="3">
    <location>
        <begin position="687"/>
        <end position="706"/>
    </location>
</feature>
<evidence type="ECO:0000256" key="1">
    <source>
        <dbReference type="ARBA" id="ARBA00022884"/>
    </source>
</evidence>
<dbReference type="EMBL" id="CP138898">
    <property type="protein sequence ID" value="WPK26864.1"/>
    <property type="molecule type" value="Genomic_DNA"/>
</dbReference>
<gene>
    <name evidence="5" type="ORF">PUMCH_004228</name>
</gene>
<dbReference type="RefSeq" id="XP_062879243.1">
    <property type="nucleotide sequence ID" value="XM_063023173.1"/>
</dbReference>
<dbReference type="Proteomes" id="UP001338582">
    <property type="component" value="Chromosome 5"/>
</dbReference>
<proteinExistence type="predicted"/>
<feature type="compositionally biased region" description="Acidic residues" evidence="3">
    <location>
        <begin position="74"/>
        <end position="83"/>
    </location>
</feature>
<organism evidence="5 6">
    <name type="scientific">Australozyma saopauloensis</name>
    <dbReference type="NCBI Taxonomy" id="291208"/>
    <lineage>
        <taxon>Eukaryota</taxon>
        <taxon>Fungi</taxon>
        <taxon>Dikarya</taxon>
        <taxon>Ascomycota</taxon>
        <taxon>Saccharomycotina</taxon>
        <taxon>Pichiomycetes</taxon>
        <taxon>Metschnikowiaceae</taxon>
        <taxon>Australozyma</taxon>
    </lineage>
</organism>
<feature type="compositionally biased region" description="Acidic residues" evidence="3">
    <location>
        <begin position="162"/>
        <end position="176"/>
    </location>
</feature>
<evidence type="ECO:0000256" key="3">
    <source>
        <dbReference type="SAM" id="MobiDB-lite"/>
    </source>
</evidence>
<feature type="domain" description="RRM" evidence="4">
    <location>
        <begin position="308"/>
        <end position="379"/>
    </location>
</feature>
<feature type="compositionally biased region" description="Polar residues" evidence="3">
    <location>
        <begin position="518"/>
        <end position="530"/>
    </location>
</feature>
<dbReference type="InterPro" id="IPR051186">
    <property type="entry name" value="RRM_HNRPC/RALY_subfam"/>
</dbReference>
<evidence type="ECO:0000259" key="4">
    <source>
        <dbReference type="PROSITE" id="PS50102"/>
    </source>
</evidence>
<feature type="region of interest" description="Disordered" evidence="3">
    <location>
        <begin position="507"/>
        <end position="652"/>
    </location>
</feature>
<dbReference type="InterPro" id="IPR000504">
    <property type="entry name" value="RRM_dom"/>
</dbReference>
<dbReference type="PROSITE" id="PS50102">
    <property type="entry name" value="RRM"/>
    <property type="match status" value="1"/>
</dbReference>
<dbReference type="PANTHER" id="PTHR13968">
    <property type="entry name" value="HETEROGENEOUS NUCLEAR RIBONUCLEOPROTEIN"/>
    <property type="match status" value="1"/>
</dbReference>
<feature type="compositionally biased region" description="Basic and acidic residues" evidence="3">
    <location>
        <begin position="131"/>
        <end position="142"/>
    </location>
</feature>